<proteinExistence type="predicted"/>
<name>A0ACA9M5T4_9GLOM</name>
<evidence type="ECO:0000313" key="2">
    <source>
        <dbReference type="Proteomes" id="UP000789920"/>
    </source>
</evidence>
<reference evidence="1" key="1">
    <citation type="submission" date="2021-06" db="EMBL/GenBank/DDBJ databases">
        <authorList>
            <person name="Kallberg Y."/>
            <person name="Tangrot J."/>
            <person name="Rosling A."/>
        </authorList>
    </citation>
    <scope>NUCLEOTIDE SEQUENCE</scope>
    <source>
        <strain evidence="1">MA461A</strain>
    </source>
</reference>
<organism evidence="1 2">
    <name type="scientific">Racocetra persica</name>
    <dbReference type="NCBI Taxonomy" id="160502"/>
    <lineage>
        <taxon>Eukaryota</taxon>
        <taxon>Fungi</taxon>
        <taxon>Fungi incertae sedis</taxon>
        <taxon>Mucoromycota</taxon>
        <taxon>Glomeromycotina</taxon>
        <taxon>Glomeromycetes</taxon>
        <taxon>Diversisporales</taxon>
        <taxon>Gigasporaceae</taxon>
        <taxon>Racocetra</taxon>
    </lineage>
</organism>
<sequence length="418" mass="48231">MTRLQVSFCLTIGEELTELENICGVKTYSAEQAKYNSFIQRRNNRIEKQLYITQQSNIQGSAFVQFNTGFFWFITVSDINESLRYLKYISDTDETSRYNLGAAFAPSRKDGHLRRPYNQNPTLIPPPEDDNNRQLPTTTINTPTTTINIPTTTINTLSTTSINTPTITINILPSRPTNFPKILTTETTSKLTTSATTTIKPSSVKPTPITTTLSTPTINFISYPICKNEFKENKIELYLKEHIKNPLLKDTVHDKLGMKKQSIVFDKIKELVSKLTDIQVKELIDKIQKLIEKYREKFIDYIPDEIKEQILYNFDKIMIGIIELQDEIEELKSQLLAYQNSNYIQLQIENKDLSLTNKQLLIEIKNLKENNATTSIAISKYKLQTEIKKLSTLINYFSLFKNELEKFLSTKKTDKLYI</sequence>
<comment type="caution">
    <text evidence="1">The sequence shown here is derived from an EMBL/GenBank/DDBJ whole genome shotgun (WGS) entry which is preliminary data.</text>
</comment>
<accession>A0ACA9M5T4</accession>
<keyword evidence="2" id="KW-1185">Reference proteome</keyword>
<dbReference type="EMBL" id="CAJVQC010006043">
    <property type="protein sequence ID" value="CAG8561987.1"/>
    <property type="molecule type" value="Genomic_DNA"/>
</dbReference>
<evidence type="ECO:0000313" key="1">
    <source>
        <dbReference type="EMBL" id="CAG8561987.1"/>
    </source>
</evidence>
<dbReference type="Proteomes" id="UP000789920">
    <property type="component" value="Unassembled WGS sequence"/>
</dbReference>
<gene>
    <name evidence="1" type="ORF">RPERSI_LOCUS4403</name>
</gene>
<protein>
    <submittedName>
        <fullName evidence="1">25681_t:CDS:1</fullName>
    </submittedName>
</protein>